<evidence type="ECO:0000313" key="2">
    <source>
        <dbReference type="Proteomes" id="UP001147760"/>
    </source>
</evidence>
<dbReference type="InterPro" id="IPR016181">
    <property type="entry name" value="Acyl_CoA_acyltransferase"/>
</dbReference>
<accession>A0A9W9WI54</accession>
<dbReference type="AlphaFoldDB" id="A0A9W9WI54"/>
<dbReference type="EMBL" id="JAPWDO010000006">
    <property type="protein sequence ID" value="KAJ5465473.1"/>
    <property type="molecule type" value="Genomic_DNA"/>
</dbReference>
<gene>
    <name evidence="1" type="ORF">N7530_009260</name>
</gene>
<dbReference type="OrthoDB" id="3794209at2759"/>
<keyword evidence="2" id="KW-1185">Reference proteome</keyword>
<comment type="caution">
    <text evidence="1">The sequence shown here is derived from an EMBL/GenBank/DDBJ whole genome shotgun (WGS) entry which is preliminary data.</text>
</comment>
<sequence>MSTTTLEDTLQTPEVIKTIESSPAPPSYRIEIFTQSDLLKQPFLFELRDVINTSYYDTGASSFEKTGARLQSNTQLADELQPTGFTAIAFAQKAIIGTASLKVWPPDAEGTAWKVPGYFERFSADEIFSASSTVLDIRPVREVSKLQLSRSRRILDIGGKGIAASLVKACHEELNRRMFPARSCIMLKCIREVQGLYWLKRGFRVVGEQYCPPYTWGYNKGFVLWAMERE</sequence>
<reference evidence="1" key="2">
    <citation type="journal article" date="2023" name="IMA Fungus">
        <title>Comparative genomic study of the Penicillium genus elucidates a diverse pangenome and 15 lateral gene transfer events.</title>
        <authorList>
            <person name="Petersen C."/>
            <person name="Sorensen T."/>
            <person name="Nielsen M.R."/>
            <person name="Sondergaard T.E."/>
            <person name="Sorensen J.L."/>
            <person name="Fitzpatrick D.A."/>
            <person name="Frisvad J.C."/>
            <person name="Nielsen K.L."/>
        </authorList>
    </citation>
    <scope>NUCLEOTIDE SEQUENCE</scope>
    <source>
        <strain evidence="1">IBT 17660</strain>
    </source>
</reference>
<dbReference type="Proteomes" id="UP001147760">
    <property type="component" value="Unassembled WGS sequence"/>
</dbReference>
<name>A0A9W9WI54_9EURO</name>
<dbReference type="SUPFAM" id="SSF55729">
    <property type="entry name" value="Acyl-CoA N-acyltransferases (Nat)"/>
    <property type="match status" value="1"/>
</dbReference>
<protein>
    <submittedName>
        <fullName evidence="1">Uncharacterized protein</fullName>
    </submittedName>
</protein>
<evidence type="ECO:0000313" key="1">
    <source>
        <dbReference type="EMBL" id="KAJ5465473.1"/>
    </source>
</evidence>
<proteinExistence type="predicted"/>
<reference evidence="1" key="1">
    <citation type="submission" date="2022-12" db="EMBL/GenBank/DDBJ databases">
        <authorList>
            <person name="Petersen C."/>
        </authorList>
    </citation>
    <scope>NUCLEOTIDE SEQUENCE</scope>
    <source>
        <strain evidence="1">IBT 17660</strain>
    </source>
</reference>
<organism evidence="1 2">
    <name type="scientific">Penicillium desertorum</name>
    <dbReference type="NCBI Taxonomy" id="1303715"/>
    <lineage>
        <taxon>Eukaryota</taxon>
        <taxon>Fungi</taxon>
        <taxon>Dikarya</taxon>
        <taxon>Ascomycota</taxon>
        <taxon>Pezizomycotina</taxon>
        <taxon>Eurotiomycetes</taxon>
        <taxon>Eurotiomycetidae</taxon>
        <taxon>Eurotiales</taxon>
        <taxon>Aspergillaceae</taxon>
        <taxon>Penicillium</taxon>
    </lineage>
</organism>